<comment type="caution">
    <text evidence="1">The sequence shown here is derived from an EMBL/GenBank/DDBJ whole genome shotgun (WGS) entry which is preliminary data.</text>
</comment>
<sequence>MPRIAVRFYDPTGSRYGIPTYPWRLAPDGLATKRQLAALGLRPGGAAVVAQIMWKQRSGIGVAYLYRVADAKPKRPPTAGNLRAVAAMLAARSTCQQCRKVFEYCLPVDRVCLYCTDPEQFSNHDVPIATAVAG</sequence>
<accession>A0ABP5FWH3</accession>
<dbReference type="Proteomes" id="UP001500751">
    <property type="component" value="Unassembled WGS sequence"/>
</dbReference>
<organism evidence="1 2">
    <name type="scientific">Catenulispora yoronensis</name>
    <dbReference type="NCBI Taxonomy" id="450799"/>
    <lineage>
        <taxon>Bacteria</taxon>
        <taxon>Bacillati</taxon>
        <taxon>Actinomycetota</taxon>
        <taxon>Actinomycetes</taxon>
        <taxon>Catenulisporales</taxon>
        <taxon>Catenulisporaceae</taxon>
        <taxon>Catenulispora</taxon>
    </lineage>
</organism>
<reference evidence="2" key="1">
    <citation type="journal article" date="2019" name="Int. J. Syst. Evol. Microbiol.">
        <title>The Global Catalogue of Microorganisms (GCM) 10K type strain sequencing project: providing services to taxonomists for standard genome sequencing and annotation.</title>
        <authorList>
            <consortium name="The Broad Institute Genomics Platform"/>
            <consortium name="The Broad Institute Genome Sequencing Center for Infectious Disease"/>
            <person name="Wu L."/>
            <person name="Ma J."/>
        </authorList>
    </citation>
    <scope>NUCLEOTIDE SEQUENCE [LARGE SCALE GENOMIC DNA]</scope>
    <source>
        <strain evidence="2">JCM 16014</strain>
    </source>
</reference>
<proteinExistence type="predicted"/>
<name>A0ABP5FWH3_9ACTN</name>
<dbReference type="NCBIfam" id="NF041638">
    <property type="entry name" value="QRL_CxxC_CxxC"/>
    <property type="match status" value="1"/>
</dbReference>
<protein>
    <submittedName>
        <fullName evidence="1">Uncharacterized protein</fullName>
    </submittedName>
</protein>
<dbReference type="RefSeq" id="WP_344667151.1">
    <property type="nucleotide sequence ID" value="NZ_BAAAQN010000022.1"/>
</dbReference>
<evidence type="ECO:0000313" key="2">
    <source>
        <dbReference type="Proteomes" id="UP001500751"/>
    </source>
</evidence>
<keyword evidence="2" id="KW-1185">Reference proteome</keyword>
<gene>
    <name evidence="1" type="ORF">GCM10009839_40010</name>
</gene>
<dbReference type="InterPro" id="IPR048142">
    <property type="entry name" value="QRL_CxxC_CxxC"/>
</dbReference>
<dbReference type="EMBL" id="BAAAQN010000022">
    <property type="protein sequence ID" value="GAA2035320.1"/>
    <property type="molecule type" value="Genomic_DNA"/>
</dbReference>
<evidence type="ECO:0000313" key="1">
    <source>
        <dbReference type="EMBL" id="GAA2035320.1"/>
    </source>
</evidence>